<dbReference type="RefSeq" id="WP_262066189.1">
    <property type="nucleotide sequence ID" value="NZ_JAMXOD010000010.1"/>
</dbReference>
<comment type="caution">
    <text evidence="1">The sequence shown here is derived from an EMBL/GenBank/DDBJ whole genome shotgun (WGS) entry which is preliminary data.</text>
</comment>
<dbReference type="EMBL" id="JAMZFW010000010">
    <property type="protein sequence ID" value="MCP1102404.1"/>
    <property type="molecule type" value="Genomic_DNA"/>
</dbReference>
<evidence type="ECO:0000313" key="1">
    <source>
        <dbReference type="EMBL" id="MCP1102404.1"/>
    </source>
</evidence>
<gene>
    <name evidence="1" type="primary">yqeC</name>
    <name evidence="1" type="ORF">NK125_08270</name>
</gene>
<name>A0ABT1E995_9FIRM</name>
<organism evidence="1 2">
    <name type="scientific">Aequitasia blattaphilus</name>
    <dbReference type="NCBI Taxonomy" id="2949332"/>
    <lineage>
        <taxon>Bacteria</taxon>
        <taxon>Bacillati</taxon>
        <taxon>Bacillota</taxon>
        <taxon>Clostridia</taxon>
        <taxon>Lachnospirales</taxon>
        <taxon>Lachnospiraceae</taxon>
        <taxon>Aequitasia</taxon>
    </lineage>
</organism>
<evidence type="ECO:0000313" key="2">
    <source>
        <dbReference type="Proteomes" id="UP001523566"/>
    </source>
</evidence>
<proteinExistence type="predicted"/>
<dbReference type="Proteomes" id="UP001523566">
    <property type="component" value="Unassembled WGS sequence"/>
</dbReference>
<keyword evidence="2" id="KW-1185">Reference proteome</keyword>
<reference evidence="1 2" key="1">
    <citation type="journal article" date="2022" name="Genome Biol. Evol.">
        <title>Host diet, physiology and behaviors set the stage for Lachnospiraceae cladogenesis.</title>
        <authorList>
            <person name="Vera-Ponce De Leon A."/>
            <person name="Schneider M."/>
            <person name="Jahnes B.C."/>
            <person name="Sadowski V."/>
            <person name="Camuy-Velez L.A."/>
            <person name="Duan J."/>
            <person name="Sabree Z.L."/>
        </authorList>
    </citation>
    <scope>NUCLEOTIDE SEQUENCE [LARGE SCALE GENOMIC DNA]</scope>
    <source>
        <strain evidence="1 2">PAL113</strain>
    </source>
</reference>
<sequence>MLGKENIYIDPDQGEKNSLYKALDIRAEELTSITGAGGKTTCLYRLGKELKDNRVLLTTTTKMKYPEGNEVDNIKVAPQMEEIVLGTGRTFVCGKLSGKGKCTSIAPEILSRWWRKYDYTIVEADGSCGFPLKGYKIDEPCIPAEAACNIGIVTLKGLGFPADERTVFRLERFCEMVGIRKGEIIKEIHLARWIVHPCGMWKGGLGRRILFFNQVESRDEMGRVKDVMGYFPMEFMSETNRIVAGSMRDEKYEVLRK</sequence>
<dbReference type="Pfam" id="PF19842">
    <property type="entry name" value="YqeC"/>
    <property type="match status" value="1"/>
</dbReference>
<dbReference type="NCBIfam" id="TIGR03172">
    <property type="entry name" value="selenium cofactor biosynthesis protein YqeC"/>
    <property type="match status" value="1"/>
</dbReference>
<accession>A0ABT1E995</accession>
<dbReference type="InterPro" id="IPR017587">
    <property type="entry name" value="YqeC"/>
</dbReference>
<protein>
    <submittedName>
        <fullName evidence="1">Selenium cofactor biosynthesis protein YqeC</fullName>
    </submittedName>
</protein>